<dbReference type="CDD" id="cd08278">
    <property type="entry name" value="benzyl_alcohol_DH"/>
    <property type="match status" value="1"/>
</dbReference>
<dbReference type="PANTHER" id="PTHR43350:SF21">
    <property type="entry name" value="S-NITROSOMYCOTHIOL REDUCTASE MSCR"/>
    <property type="match status" value="1"/>
</dbReference>
<organism evidence="7">
    <name type="scientific">freshwater metagenome</name>
    <dbReference type="NCBI Taxonomy" id="449393"/>
    <lineage>
        <taxon>unclassified sequences</taxon>
        <taxon>metagenomes</taxon>
        <taxon>ecological metagenomes</taxon>
    </lineage>
</organism>
<evidence type="ECO:0000256" key="1">
    <source>
        <dbReference type="ARBA" id="ARBA00001947"/>
    </source>
</evidence>
<dbReference type="SMART" id="SM00829">
    <property type="entry name" value="PKS_ER"/>
    <property type="match status" value="1"/>
</dbReference>
<keyword evidence="5" id="KW-0560">Oxidoreductase</keyword>
<dbReference type="GO" id="GO:0008270">
    <property type="term" value="F:zinc ion binding"/>
    <property type="evidence" value="ECO:0007669"/>
    <property type="project" value="InterPro"/>
</dbReference>
<dbReference type="PANTHER" id="PTHR43350">
    <property type="entry name" value="NAD-DEPENDENT ALCOHOL DEHYDROGENASE"/>
    <property type="match status" value="1"/>
</dbReference>
<dbReference type="Pfam" id="PF00107">
    <property type="entry name" value="ADH_zinc_N"/>
    <property type="match status" value="1"/>
</dbReference>
<reference evidence="7" key="1">
    <citation type="submission" date="2020-05" db="EMBL/GenBank/DDBJ databases">
        <authorList>
            <person name="Chiriac C."/>
            <person name="Salcher M."/>
            <person name="Ghai R."/>
            <person name="Kavagutti S V."/>
        </authorList>
    </citation>
    <scope>NUCLEOTIDE SEQUENCE</scope>
</reference>
<dbReference type="SUPFAM" id="SSF51735">
    <property type="entry name" value="NAD(P)-binding Rossmann-fold domains"/>
    <property type="match status" value="1"/>
</dbReference>
<dbReference type="InterPro" id="IPR020843">
    <property type="entry name" value="ER"/>
</dbReference>
<dbReference type="PROSITE" id="PS00059">
    <property type="entry name" value="ADH_ZINC"/>
    <property type="match status" value="1"/>
</dbReference>
<dbReference type="FunFam" id="3.40.50.720:FF:000003">
    <property type="entry name" value="S-(hydroxymethyl)glutathione dehydrogenase"/>
    <property type="match status" value="1"/>
</dbReference>
<dbReference type="AlphaFoldDB" id="A0A6J6F2Y6"/>
<sequence>MQVQAAVLRDPAGPYAIEDVELADPAADEVLVRVVGAGMCHTDVLPRTGLIAPPPVITGHEGAGVVEAVGADVTGVQVGDHVVLSFDSCGVCANCRADQPAYCDTFMARNLFGRNLDGSTPVTGADGAPVSARWFGQSSFATHCLATARNVVVVDKRLPLDQLGPLGCGIQTGAGSILCAMDVQPGTSLVVFGAGAVGLAAVMAGRVAGATTIIAVDLQPHRRDLALELGATHALDGADPGIVAAIQEITGGGAKYAFDTTGIPAVIKNGLLSLKMTGVMGLVGVQQGDLVLDGGSWIGKTLINILEGSAKPQEFIPRMIALWQDGRFPFDRLIETYPMSRINEAEQSSLAGGTVKPVLIPGS</sequence>
<dbReference type="InterPro" id="IPR036291">
    <property type="entry name" value="NAD(P)-bd_dom_sf"/>
</dbReference>
<proteinExistence type="inferred from homology"/>
<evidence type="ECO:0000256" key="2">
    <source>
        <dbReference type="ARBA" id="ARBA00008072"/>
    </source>
</evidence>
<dbReference type="Gene3D" id="3.90.180.10">
    <property type="entry name" value="Medium-chain alcohol dehydrogenases, catalytic domain"/>
    <property type="match status" value="1"/>
</dbReference>
<dbReference type="EMBL" id="CAEZSR010000141">
    <property type="protein sequence ID" value="CAB4579218.1"/>
    <property type="molecule type" value="Genomic_DNA"/>
</dbReference>
<accession>A0A6J6F2Y6</accession>
<comment type="cofactor">
    <cofactor evidence="1">
        <name>Zn(2+)</name>
        <dbReference type="ChEBI" id="CHEBI:29105"/>
    </cofactor>
</comment>
<comment type="similarity">
    <text evidence="2">Belongs to the zinc-containing alcohol dehydrogenase family.</text>
</comment>
<dbReference type="InterPro" id="IPR013149">
    <property type="entry name" value="ADH-like_C"/>
</dbReference>
<dbReference type="Gene3D" id="3.40.50.720">
    <property type="entry name" value="NAD(P)-binding Rossmann-like Domain"/>
    <property type="match status" value="1"/>
</dbReference>
<evidence type="ECO:0000256" key="3">
    <source>
        <dbReference type="ARBA" id="ARBA00022723"/>
    </source>
</evidence>
<feature type="domain" description="Enoyl reductase (ER)" evidence="6">
    <location>
        <begin position="13"/>
        <end position="359"/>
    </location>
</feature>
<evidence type="ECO:0000259" key="6">
    <source>
        <dbReference type="SMART" id="SM00829"/>
    </source>
</evidence>
<dbReference type="InterPro" id="IPR002328">
    <property type="entry name" value="ADH_Zn_CS"/>
</dbReference>
<dbReference type="GO" id="GO:0016491">
    <property type="term" value="F:oxidoreductase activity"/>
    <property type="evidence" value="ECO:0007669"/>
    <property type="project" value="UniProtKB-KW"/>
</dbReference>
<dbReference type="InterPro" id="IPR011032">
    <property type="entry name" value="GroES-like_sf"/>
</dbReference>
<keyword evidence="4" id="KW-0862">Zinc</keyword>
<evidence type="ECO:0000256" key="4">
    <source>
        <dbReference type="ARBA" id="ARBA00022833"/>
    </source>
</evidence>
<keyword evidence="3" id="KW-0479">Metal-binding</keyword>
<protein>
    <submittedName>
        <fullName evidence="7">Unannotated protein</fullName>
    </submittedName>
</protein>
<dbReference type="InterPro" id="IPR013154">
    <property type="entry name" value="ADH-like_N"/>
</dbReference>
<dbReference type="SUPFAM" id="SSF50129">
    <property type="entry name" value="GroES-like"/>
    <property type="match status" value="1"/>
</dbReference>
<gene>
    <name evidence="7" type="ORF">UFOPK1493_02940</name>
</gene>
<name>A0A6J6F2Y6_9ZZZZ</name>
<evidence type="ECO:0000313" key="7">
    <source>
        <dbReference type="EMBL" id="CAB4579218.1"/>
    </source>
</evidence>
<evidence type="ECO:0000256" key="5">
    <source>
        <dbReference type="ARBA" id="ARBA00023002"/>
    </source>
</evidence>
<dbReference type="Pfam" id="PF08240">
    <property type="entry name" value="ADH_N"/>
    <property type="match status" value="1"/>
</dbReference>